<accession>A0AAN7AIB7</accession>
<protein>
    <recommendedName>
        <fullName evidence="2">F-box domain-containing protein</fullName>
    </recommendedName>
</protein>
<evidence type="ECO:0000313" key="3">
    <source>
        <dbReference type="EMBL" id="KAK4186730.1"/>
    </source>
</evidence>
<gene>
    <name evidence="3" type="ORF">QBC35DRAFT_386504</name>
</gene>
<comment type="caution">
    <text evidence="3">The sequence shown here is derived from an EMBL/GenBank/DDBJ whole genome shotgun (WGS) entry which is preliminary data.</text>
</comment>
<feature type="compositionally biased region" description="Pro residues" evidence="1">
    <location>
        <begin position="372"/>
        <end position="381"/>
    </location>
</feature>
<dbReference type="EMBL" id="MU864416">
    <property type="protein sequence ID" value="KAK4186730.1"/>
    <property type="molecule type" value="Genomic_DNA"/>
</dbReference>
<dbReference type="Proteomes" id="UP001302126">
    <property type="component" value="Unassembled WGS sequence"/>
</dbReference>
<organism evidence="3 4">
    <name type="scientific">Podospora australis</name>
    <dbReference type="NCBI Taxonomy" id="1536484"/>
    <lineage>
        <taxon>Eukaryota</taxon>
        <taxon>Fungi</taxon>
        <taxon>Dikarya</taxon>
        <taxon>Ascomycota</taxon>
        <taxon>Pezizomycotina</taxon>
        <taxon>Sordariomycetes</taxon>
        <taxon>Sordariomycetidae</taxon>
        <taxon>Sordariales</taxon>
        <taxon>Podosporaceae</taxon>
        <taxon>Podospora</taxon>
    </lineage>
</organism>
<name>A0AAN7AIB7_9PEZI</name>
<evidence type="ECO:0000256" key="1">
    <source>
        <dbReference type="SAM" id="MobiDB-lite"/>
    </source>
</evidence>
<dbReference type="InterPro" id="IPR001810">
    <property type="entry name" value="F-box_dom"/>
</dbReference>
<evidence type="ECO:0000313" key="4">
    <source>
        <dbReference type="Proteomes" id="UP001302126"/>
    </source>
</evidence>
<feature type="region of interest" description="Disordered" evidence="1">
    <location>
        <begin position="346"/>
        <end position="387"/>
    </location>
</feature>
<keyword evidence="4" id="KW-1185">Reference proteome</keyword>
<feature type="domain" description="F-box" evidence="2">
    <location>
        <begin position="1"/>
        <end position="51"/>
    </location>
</feature>
<dbReference type="PROSITE" id="PS50181">
    <property type="entry name" value="FBOX"/>
    <property type="match status" value="1"/>
</dbReference>
<evidence type="ECO:0000259" key="2">
    <source>
        <dbReference type="PROSITE" id="PS50181"/>
    </source>
</evidence>
<reference evidence="3" key="2">
    <citation type="submission" date="2023-05" db="EMBL/GenBank/DDBJ databases">
        <authorList>
            <consortium name="Lawrence Berkeley National Laboratory"/>
            <person name="Steindorff A."/>
            <person name="Hensen N."/>
            <person name="Bonometti L."/>
            <person name="Westerberg I."/>
            <person name="Brannstrom I.O."/>
            <person name="Guillou S."/>
            <person name="Cros-Aarteil S."/>
            <person name="Calhoun S."/>
            <person name="Haridas S."/>
            <person name="Kuo A."/>
            <person name="Mondo S."/>
            <person name="Pangilinan J."/>
            <person name="Riley R."/>
            <person name="Labutti K."/>
            <person name="Andreopoulos B."/>
            <person name="Lipzen A."/>
            <person name="Chen C."/>
            <person name="Yanf M."/>
            <person name="Daum C."/>
            <person name="Ng V."/>
            <person name="Clum A."/>
            <person name="Ohm R."/>
            <person name="Martin F."/>
            <person name="Silar P."/>
            <person name="Natvig D."/>
            <person name="Lalanne C."/>
            <person name="Gautier V."/>
            <person name="Ament-Velasquez S.L."/>
            <person name="Kruys A."/>
            <person name="Hutchinson M.I."/>
            <person name="Powell A.J."/>
            <person name="Barry K."/>
            <person name="Miller A.N."/>
            <person name="Grigoriev I.V."/>
            <person name="Debuchy R."/>
            <person name="Gladieux P."/>
            <person name="Thoren M.H."/>
            <person name="Johannesson H."/>
        </authorList>
    </citation>
    <scope>NUCLEOTIDE SEQUENCE</scope>
    <source>
        <strain evidence="3">PSN309</strain>
    </source>
</reference>
<dbReference type="CDD" id="cd09917">
    <property type="entry name" value="F-box_SF"/>
    <property type="match status" value="1"/>
</dbReference>
<dbReference type="AlphaFoldDB" id="A0AAN7AIB7"/>
<sequence>MDKLPLEIVTNIASFLPTRDLGENGQRVRPSIASLSRAWQSVMEPDVFRELNIKHTELDDFAAVFSTSQAHRRTLLRTLYFSIVLPTYTDEQCAVYETNQDRAANDKVASEAVSALFDVLSAWGGSESSDLTLLIRIHSPMDGRHRGLDKLRQDRHDSIISRREDLFHRRYKYSYIRLTDTDKLPEIPCVSALFAQGGDRELHPSCQAALTAKLTSLKKVDWQYTEPGVYVPLQRQIREELVQSLENLRVDPAVTSFHLDVTSHKYLHHQRLPNLAFPHEQDPLSSVLHHYIGSGEKLINVRYDGTVDASLFWPYSSGEEAPEQLWASVHHVSVDFDYRGPHGKWYLQAEPPQDESDSDSEIPIDHHAGDEPLPPGTPGHYPPGYRSPEEAQAALQYEKSLDRVLDPGDGTFDSDKEDFRRWPNDEVINPLLEGFGRGIARMPALKFAELTTRLETGAELFVCYYAPGKKSGYEEYMEEGGDDPTFPDPRIFVHMDEWRPSEKVSALFKEVARRIHGLETSVTFIPWQY</sequence>
<proteinExistence type="predicted"/>
<feature type="compositionally biased region" description="Acidic residues" evidence="1">
    <location>
        <begin position="352"/>
        <end position="362"/>
    </location>
</feature>
<reference evidence="3" key="1">
    <citation type="journal article" date="2023" name="Mol. Phylogenet. Evol.">
        <title>Genome-scale phylogeny and comparative genomics of the fungal order Sordariales.</title>
        <authorList>
            <person name="Hensen N."/>
            <person name="Bonometti L."/>
            <person name="Westerberg I."/>
            <person name="Brannstrom I.O."/>
            <person name="Guillou S."/>
            <person name="Cros-Aarteil S."/>
            <person name="Calhoun S."/>
            <person name="Haridas S."/>
            <person name="Kuo A."/>
            <person name="Mondo S."/>
            <person name="Pangilinan J."/>
            <person name="Riley R."/>
            <person name="LaButti K."/>
            <person name="Andreopoulos B."/>
            <person name="Lipzen A."/>
            <person name="Chen C."/>
            <person name="Yan M."/>
            <person name="Daum C."/>
            <person name="Ng V."/>
            <person name="Clum A."/>
            <person name="Steindorff A."/>
            <person name="Ohm R.A."/>
            <person name="Martin F."/>
            <person name="Silar P."/>
            <person name="Natvig D.O."/>
            <person name="Lalanne C."/>
            <person name="Gautier V."/>
            <person name="Ament-Velasquez S.L."/>
            <person name="Kruys A."/>
            <person name="Hutchinson M.I."/>
            <person name="Powell A.J."/>
            <person name="Barry K."/>
            <person name="Miller A.N."/>
            <person name="Grigoriev I.V."/>
            <person name="Debuchy R."/>
            <person name="Gladieux P."/>
            <person name="Hiltunen Thoren M."/>
            <person name="Johannesson H."/>
        </authorList>
    </citation>
    <scope>NUCLEOTIDE SEQUENCE</scope>
    <source>
        <strain evidence="3">PSN309</strain>
    </source>
</reference>